<evidence type="ECO:0000256" key="2">
    <source>
        <dbReference type="RuleBase" id="RU363034"/>
    </source>
</evidence>
<dbReference type="PROSITE" id="PS00135">
    <property type="entry name" value="TRYPSIN_SER"/>
    <property type="match status" value="1"/>
</dbReference>
<dbReference type="SMART" id="SM00020">
    <property type="entry name" value="Tryp_SPc"/>
    <property type="match status" value="1"/>
</dbReference>
<evidence type="ECO:0000256" key="4">
    <source>
        <dbReference type="SAM" id="SignalP"/>
    </source>
</evidence>
<evidence type="ECO:0000313" key="7">
    <source>
        <dbReference type="Proteomes" id="UP000649739"/>
    </source>
</evidence>
<protein>
    <recommendedName>
        <fullName evidence="5">Peptidase S1 domain-containing protein</fullName>
    </recommendedName>
</protein>
<proteinExistence type="predicted"/>
<dbReference type="InterPro" id="IPR001314">
    <property type="entry name" value="Peptidase_S1A"/>
</dbReference>
<dbReference type="PANTHER" id="PTHR24252:SF7">
    <property type="entry name" value="HYALIN"/>
    <property type="match status" value="1"/>
</dbReference>
<dbReference type="InterPro" id="IPR009003">
    <property type="entry name" value="Peptidase_S1_PA"/>
</dbReference>
<comment type="caution">
    <text evidence="6">The sequence shown here is derived from an EMBL/GenBank/DDBJ whole genome shotgun (WGS) entry which is preliminary data.</text>
</comment>
<dbReference type="GO" id="GO:0006508">
    <property type="term" value="P:proteolysis"/>
    <property type="evidence" value="ECO:0007669"/>
    <property type="project" value="UniProtKB-KW"/>
</dbReference>
<keyword evidence="2" id="KW-0645">Protease</keyword>
<dbReference type="PROSITE" id="PS50240">
    <property type="entry name" value="TRYPSIN_DOM"/>
    <property type="match status" value="1"/>
</dbReference>
<accession>A0A8J3F7A4</accession>
<feature type="region of interest" description="Disordered" evidence="3">
    <location>
        <begin position="239"/>
        <end position="350"/>
    </location>
</feature>
<feature type="compositionally biased region" description="Low complexity" evidence="3">
    <location>
        <begin position="260"/>
        <end position="294"/>
    </location>
</feature>
<name>A0A8J3F7A4_9ACTN</name>
<keyword evidence="2" id="KW-0720">Serine protease</keyword>
<dbReference type="EMBL" id="BMQB01000001">
    <property type="protein sequence ID" value="GGJ74677.1"/>
    <property type="molecule type" value="Genomic_DNA"/>
</dbReference>
<keyword evidence="1" id="KW-1015">Disulfide bond</keyword>
<dbReference type="PROSITE" id="PS00134">
    <property type="entry name" value="TRYPSIN_HIS"/>
    <property type="match status" value="1"/>
</dbReference>
<dbReference type="Gene3D" id="2.40.10.10">
    <property type="entry name" value="Trypsin-like serine proteases"/>
    <property type="match status" value="2"/>
</dbReference>
<dbReference type="InterPro" id="IPR033116">
    <property type="entry name" value="TRYPSIN_SER"/>
</dbReference>
<dbReference type="InterPro" id="IPR018114">
    <property type="entry name" value="TRYPSIN_HIS"/>
</dbReference>
<dbReference type="InterPro" id="IPR043504">
    <property type="entry name" value="Peptidase_S1_PA_chymotrypsin"/>
</dbReference>
<reference evidence="6" key="2">
    <citation type="submission" date="2020-09" db="EMBL/GenBank/DDBJ databases">
        <authorList>
            <person name="Sun Q."/>
            <person name="Ohkuma M."/>
        </authorList>
    </citation>
    <scope>NUCLEOTIDE SEQUENCE</scope>
    <source>
        <strain evidence="6">JCM 3090</strain>
    </source>
</reference>
<feature type="compositionally biased region" description="Pro residues" evidence="3">
    <location>
        <begin position="247"/>
        <end position="259"/>
    </location>
</feature>
<sequence>MGRRMVIIGALTSVSALLIGTAMVAGAEEQPVNIIGGKPSVEGDFPWMARLSMGCGGSLISPDIILSAAHCFGGSGTVTASIGKIKHVDGEKITGAGSRKGAGPEKSDWAVLKLSRKSAATAFAKLPTDAGKDTAPMFRTIGWGATSEGGRGSDVLMQVDVPLVPDAQCGPAARVEICAGDMEKGGIDSCQGDSGGPLLVGDVVVGLVSWGEGCARPNKPGHYARVSAFLNEIKKAITDLGGEQPPGGGPEPTPTPTDDPTPTDGPDSPDGPDSTTGPDSTAGPDDTAGPTPTADPDDTTDQDGTGNDSNSGNNNDSSDSDSDGTGSGSGDNSRSLPSRPMSADRTFIGV</sequence>
<dbReference type="PRINTS" id="PR00722">
    <property type="entry name" value="CHYMOTRYPSIN"/>
</dbReference>
<evidence type="ECO:0000256" key="1">
    <source>
        <dbReference type="ARBA" id="ARBA00023157"/>
    </source>
</evidence>
<reference evidence="6" key="1">
    <citation type="journal article" date="2014" name="Int. J. Syst. Evol. Microbiol.">
        <title>Complete genome sequence of Corynebacterium casei LMG S-19264T (=DSM 44701T), isolated from a smear-ripened cheese.</title>
        <authorList>
            <consortium name="US DOE Joint Genome Institute (JGI-PGF)"/>
            <person name="Walter F."/>
            <person name="Albersmeier A."/>
            <person name="Kalinowski J."/>
            <person name="Ruckert C."/>
        </authorList>
    </citation>
    <scope>NUCLEOTIDE SEQUENCE</scope>
    <source>
        <strain evidence="6">JCM 3090</strain>
    </source>
</reference>
<gene>
    <name evidence="6" type="ORF">GCM10010123_00770</name>
</gene>
<feature type="chain" id="PRO_5035237585" description="Peptidase S1 domain-containing protein" evidence="4">
    <location>
        <begin position="28"/>
        <end position="350"/>
    </location>
</feature>
<dbReference type="FunFam" id="2.40.10.10:FF:000002">
    <property type="entry name" value="Transmembrane protease serine"/>
    <property type="match status" value="1"/>
</dbReference>
<feature type="signal peptide" evidence="4">
    <location>
        <begin position="1"/>
        <end position="27"/>
    </location>
</feature>
<keyword evidence="4" id="KW-0732">Signal</keyword>
<dbReference type="CDD" id="cd00190">
    <property type="entry name" value="Tryp_SPc"/>
    <property type="match status" value="1"/>
</dbReference>
<dbReference type="AlphaFoldDB" id="A0A8J3F7A4"/>
<dbReference type="InterPro" id="IPR001254">
    <property type="entry name" value="Trypsin_dom"/>
</dbReference>
<keyword evidence="2" id="KW-0378">Hydrolase</keyword>
<evidence type="ECO:0000313" key="6">
    <source>
        <dbReference type="EMBL" id="GGJ74677.1"/>
    </source>
</evidence>
<feature type="compositionally biased region" description="Low complexity" evidence="3">
    <location>
        <begin position="302"/>
        <end position="317"/>
    </location>
</feature>
<dbReference type="Pfam" id="PF00089">
    <property type="entry name" value="Trypsin"/>
    <property type="match status" value="1"/>
</dbReference>
<evidence type="ECO:0000256" key="3">
    <source>
        <dbReference type="SAM" id="MobiDB-lite"/>
    </source>
</evidence>
<dbReference type="Proteomes" id="UP000649739">
    <property type="component" value="Unassembled WGS sequence"/>
</dbReference>
<evidence type="ECO:0000259" key="5">
    <source>
        <dbReference type="PROSITE" id="PS50240"/>
    </source>
</evidence>
<feature type="domain" description="Peptidase S1" evidence="5">
    <location>
        <begin position="34"/>
        <end position="238"/>
    </location>
</feature>
<keyword evidence="7" id="KW-1185">Reference proteome</keyword>
<dbReference type="SUPFAM" id="SSF50494">
    <property type="entry name" value="Trypsin-like serine proteases"/>
    <property type="match status" value="1"/>
</dbReference>
<dbReference type="GO" id="GO:0004252">
    <property type="term" value="F:serine-type endopeptidase activity"/>
    <property type="evidence" value="ECO:0007669"/>
    <property type="project" value="InterPro"/>
</dbReference>
<organism evidence="6 7">
    <name type="scientific">Pilimelia anulata</name>
    <dbReference type="NCBI Taxonomy" id="53371"/>
    <lineage>
        <taxon>Bacteria</taxon>
        <taxon>Bacillati</taxon>
        <taxon>Actinomycetota</taxon>
        <taxon>Actinomycetes</taxon>
        <taxon>Micromonosporales</taxon>
        <taxon>Micromonosporaceae</taxon>
        <taxon>Pilimelia</taxon>
    </lineage>
</organism>
<dbReference type="PANTHER" id="PTHR24252">
    <property type="entry name" value="ACROSIN-RELATED"/>
    <property type="match status" value="1"/>
</dbReference>